<sequence length="218" mass="23199">MIRHDDLWRALDTLAAERGLTPSGLARAAGLDPTSFNPSKRTTAAGRPRWPGTESLARVLDVTGLSLEAFARLAAGQHPLSPAPRATARSRLRLSPFSHLEHPGMFDGTGLPSGRHWDQWDVPGTAEADFYAVSLDTALFEPVFRAGTILMVAPGIPIRRQDRVLVLRPDGALCAVVLDARAGATSGPLLAMIGASAGGGPFEADPADHLHRIMMAFL</sequence>
<protein>
    <submittedName>
        <fullName evidence="2">Helix-turn-helix transcriptional regulator</fullName>
    </submittedName>
    <submittedName>
        <fullName evidence="3">Phage repressor protein C with HTH and peptisase S24 domain</fullName>
    </submittedName>
</protein>
<reference evidence="2 5" key="2">
    <citation type="submission" date="2020-04" db="EMBL/GenBank/DDBJ databases">
        <title>Description of novel Gluconacetobacter.</title>
        <authorList>
            <person name="Sombolestani A."/>
        </authorList>
    </citation>
    <scope>NUCLEOTIDE SEQUENCE [LARGE SCALE GENOMIC DNA]</scope>
    <source>
        <strain evidence="2 5">LMG 1382</strain>
    </source>
</reference>
<dbReference type="AlphaFoldDB" id="A0A370G2F9"/>
<evidence type="ECO:0000313" key="5">
    <source>
        <dbReference type="Proteomes" id="UP000562982"/>
    </source>
</evidence>
<evidence type="ECO:0000313" key="2">
    <source>
        <dbReference type="EMBL" id="MBB2187251.1"/>
    </source>
</evidence>
<dbReference type="Proteomes" id="UP000254958">
    <property type="component" value="Unassembled WGS sequence"/>
</dbReference>
<evidence type="ECO:0000313" key="3">
    <source>
        <dbReference type="EMBL" id="RDI36794.1"/>
    </source>
</evidence>
<keyword evidence="4" id="KW-1185">Reference proteome</keyword>
<organism evidence="3 4">
    <name type="scientific">Gluconacetobacter liquefaciens</name>
    <name type="common">Acetobacter liquefaciens</name>
    <dbReference type="NCBI Taxonomy" id="89584"/>
    <lineage>
        <taxon>Bacteria</taxon>
        <taxon>Pseudomonadati</taxon>
        <taxon>Pseudomonadota</taxon>
        <taxon>Alphaproteobacteria</taxon>
        <taxon>Acetobacterales</taxon>
        <taxon>Acetobacteraceae</taxon>
        <taxon>Gluconacetobacter</taxon>
    </lineage>
</organism>
<accession>A0A370G2F9</accession>
<evidence type="ECO:0000256" key="1">
    <source>
        <dbReference type="SAM" id="MobiDB-lite"/>
    </source>
</evidence>
<dbReference type="RefSeq" id="WP_114728153.1">
    <property type="nucleotide sequence ID" value="NZ_BJMI01000024.1"/>
</dbReference>
<proteinExistence type="predicted"/>
<dbReference type="Proteomes" id="UP000562982">
    <property type="component" value="Unassembled WGS sequence"/>
</dbReference>
<feature type="region of interest" description="Disordered" evidence="1">
    <location>
        <begin position="29"/>
        <end position="49"/>
    </location>
</feature>
<dbReference type="EMBL" id="QQAW01000008">
    <property type="protein sequence ID" value="RDI36794.1"/>
    <property type="molecule type" value="Genomic_DNA"/>
</dbReference>
<name>A0A370G2F9_GLULI</name>
<evidence type="ECO:0000313" key="4">
    <source>
        <dbReference type="Proteomes" id="UP000254958"/>
    </source>
</evidence>
<dbReference type="EMBL" id="JABEQI010000007">
    <property type="protein sequence ID" value="MBB2187251.1"/>
    <property type="molecule type" value="Genomic_DNA"/>
</dbReference>
<comment type="caution">
    <text evidence="3">The sequence shown here is derived from an EMBL/GenBank/DDBJ whole genome shotgun (WGS) entry which is preliminary data.</text>
</comment>
<dbReference type="OrthoDB" id="9792157at2"/>
<reference evidence="3 4" key="1">
    <citation type="submission" date="2018-07" db="EMBL/GenBank/DDBJ databases">
        <title>Genomic Encyclopedia of Type Strains, Phase IV (KMG-IV): sequencing the most valuable type-strain genomes for metagenomic binning, comparative biology and taxonomic classification.</title>
        <authorList>
            <person name="Goeker M."/>
        </authorList>
    </citation>
    <scope>NUCLEOTIDE SEQUENCE [LARGE SCALE GENOMIC DNA]</scope>
    <source>
        <strain evidence="3 4">DSM 5603</strain>
    </source>
</reference>
<gene>
    <name evidence="3" type="ORF">C7453_10885</name>
    <name evidence="2" type="ORF">HLH32_12820</name>
</gene>